<evidence type="ECO:0000259" key="9">
    <source>
        <dbReference type="PROSITE" id="PS51030"/>
    </source>
</evidence>
<dbReference type="GO" id="GO:0008270">
    <property type="term" value="F:zinc ion binding"/>
    <property type="evidence" value="ECO:0007669"/>
    <property type="project" value="UniProtKB-KW"/>
</dbReference>
<dbReference type="EMBL" id="BTSY01000004">
    <property type="protein sequence ID" value="GMT22195.1"/>
    <property type="molecule type" value="Genomic_DNA"/>
</dbReference>
<dbReference type="GO" id="GO:0003700">
    <property type="term" value="F:DNA-binding transcription factor activity"/>
    <property type="evidence" value="ECO:0007669"/>
    <property type="project" value="InterPro"/>
</dbReference>
<keyword evidence="5" id="KW-0238">DNA-binding</keyword>
<dbReference type="AlphaFoldDB" id="A0AAV5VUJ2"/>
<dbReference type="Gene3D" id="3.30.50.10">
    <property type="entry name" value="Erythroid Transcription Factor GATA-1, subunit A"/>
    <property type="match status" value="1"/>
</dbReference>
<reference evidence="11" key="1">
    <citation type="submission" date="2023-10" db="EMBL/GenBank/DDBJ databases">
        <title>Genome assembly of Pristionchus species.</title>
        <authorList>
            <person name="Yoshida K."/>
            <person name="Sommer R.J."/>
        </authorList>
    </citation>
    <scope>NUCLEOTIDE SEQUENCE</scope>
    <source>
        <strain evidence="11">RS5133</strain>
    </source>
</reference>
<proteinExistence type="predicted"/>
<dbReference type="PROSITE" id="PS51030">
    <property type="entry name" value="NUCLEAR_REC_DBD_2"/>
    <property type="match status" value="1"/>
</dbReference>
<protein>
    <recommendedName>
        <fullName evidence="13">Nuclear receptor</fullName>
    </recommendedName>
</protein>
<dbReference type="InterPro" id="IPR001628">
    <property type="entry name" value="Znf_hrmn_rcpt"/>
</dbReference>
<dbReference type="PROSITE" id="PS51843">
    <property type="entry name" value="NR_LBD"/>
    <property type="match status" value="1"/>
</dbReference>
<keyword evidence="1" id="KW-0479">Metal-binding</keyword>
<feature type="non-terminal residue" evidence="11">
    <location>
        <position position="1"/>
    </location>
</feature>
<evidence type="ECO:0000313" key="12">
    <source>
        <dbReference type="Proteomes" id="UP001432322"/>
    </source>
</evidence>
<dbReference type="PANTHER" id="PTHR46011">
    <property type="entry name" value="NUCLEAR HORMONE RECEPTOR FAMILY MEMBER NHR-86-RELATED"/>
    <property type="match status" value="1"/>
</dbReference>
<evidence type="ECO:0008006" key="13">
    <source>
        <dbReference type="Google" id="ProtNLM"/>
    </source>
</evidence>
<evidence type="ECO:0000256" key="1">
    <source>
        <dbReference type="ARBA" id="ARBA00022723"/>
    </source>
</evidence>
<evidence type="ECO:0000256" key="7">
    <source>
        <dbReference type="ARBA" id="ARBA00023170"/>
    </source>
</evidence>
<keyword evidence="12" id="KW-1185">Reference proteome</keyword>
<evidence type="ECO:0000256" key="2">
    <source>
        <dbReference type="ARBA" id="ARBA00022771"/>
    </source>
</evidence>
<dbReference type="SUPFAM" id="SSF57716">
    <property type="entry name" value="Glucocorticoid receptor-like (DNA-binding domain)"/>
    <property type="match status" value="1"/>
</dbReference>
<dbReference type="PANTHER" id="PTHR46011:SF6">
    <property type="entry name" value="HIGH ZINC ACTIVATED NUCLEAR RECEPTOR PROTEIN"/>
    <property type="match status" value="1"/>
</dbReference>
<evidence type="ECO:0000256" key="4">
    <source>
        <dbReference type="ARBA" id="ARBA00023015"/>
    </source>
</evidence>
<organism evidence="11 12">
    <name type="scientific">Pristionchus fissidentatus</name>
    <dbReference type="NCBI Taxonomy" id="1538716"/>
    <lineage>
        <taxon>Eukaryota</taxon>
        <taxon>Metazoa</taxon>
        <taxon>Ecdysozoa</taxon>
        <taxon>Nematoda</taxon>
        <taxon>Chromadorea</taxon>
        <taxon>Rhabditida</taxon>
        <taxon>Rhabditina</taxon>
        <taxon>Diplogasteromorpha</taxon>
        <taxon>Diplogasteroidea</taxon>
        <taxon>Neodiplogasteridae</taxon>
        <taxon>Pristionchus</taxon>
    </lineage>
</organism>
<dbReference type="Proteomes" id="UP001432322">
    <property type="component" value="Unassembled WGS sequence"/>
</dbReference>
<evidence type="ECO:0000256" key="5">
    <source>
        <dbReference type="ARBA" id="ARBA00023125"/>
    </source>
</evidence>
<keyword evidence="2" id="KW-0863">Zinc-finger</keyword>
<feature type="domain" description="NR LBD" evidence="10">
    <location>
        <begin position="118"/>
        <end position="362"/>
    </location>
</feature>
<keyword evidence="4" id="KW-0805">Transcription regulation</keyword>
<keyword evidence="3" id="KW-0862">Zinc</keyword>
<dbReference type="InterPro" id="IPR000536">
    <property type="entry name" value="Nucl_hrmn_rcpt_lig-bd"/>
</dbReference>
<dbReference type="Gene3D" id="1.10.565.10">
    <property type="entry name" value="Retinoid X Receptor"/>
    <property type="match status" value="1"/>
</dbReference>
<comment type="caution">
    <text evidence="11">The sequence shown here is derived from an EMBL/GenBank/DDBJ whole genome shotgun (WGS) entry which is preliminary data.</text>
</comment>
<evidence type="ECO:0000256" key="3">
    <source>
        <dbReference type="ARBA" id="ARBA00022833"/>
    </source>
</evidence>
<gene>
    <name evidence="11" type="ORF">PFISCL1PPCAC_13492</name>
</gene>
<dbReference type="Pfam" id="PF00105">
    <property type="entry name" value="zf-C4"/>
    <property type="match status" value="1"/>
</dbReference>
<dbReference type="GO" id="GO:0005634">
    <property type="term" value="C:nucleus"/>
    <property type="evidence" value="ECO:0007669"/>
    <property type="project" value="TreeGrafter"/>
</dbReference>
<dbReference type="SMART" id="SM00399">
    <property type="entry name" value="ZnF_C4"/>
    <property type="match status" value="1"/>
</dbReference>
<dbReference type="Pfam" id="PF00104">
    <property type="entry name" value="Hormone_recep"/>
    <property type="match status" value="1"/>
</dbReference>
<dbReference type="InterPro" id="IPR013088">
    <property type="entry name" value="Znf_NHR/GATA"/>
</dbReference>
<dbReference type="InterPro" id="IPR035500">
    <property type="entry name" value="NHR-like_dom_sf"/>
</dbReference>
<evidence type="ECO:0000256" key="6">
    <source>
        <dbReference type="ARBA" id="ARBA00023163"/>
    </source>
</evidence>
<dbReference type="SUPFAM" id="SSF48508">
    <property type="entry name" value="Nuclear receptor ligand-binding domain"/>
    <property type="match status" value="1"/>
</dbReference>
<dbReference type="SMART" id="SM00430">
    <property type="entry name" value="HOLI"/>
    <property type="match status" value="1"/>
</dbReference>
<evidence type="ECO:0000313" key="11">
    <source>
        <dbReference type="EMBL" id="GMT22195.1"/>
    </source>
</evidence>
<feature type="domain" description="Nuclear receptor" evidence="9">
    <location>
        <begin position="1"/>
        <end position="77"/>
    </location>
</feature>
<evidence type="ECO:0000256" key="8">
    <source>
        <dbReference type="ARBA" id="ARBA00023242"/>
    </source>
</evidence>
<keyword evidence="8" id="KW-0539">Nucleus</keyword>
<keyword evidence="6" id="KW-0804">Transcription</keyword>
<accession>A0AAV5VUJ2</accession>
<name>A0AAV5VUJ2_9BILA</name>
<sequence>TCLICEAEIAHINMGIDACRACAVFYRRTKQSKGAIRCRRNTGDCAKEGKVLECRRCRYDHMRSIIERSQLTTSVEADSSTVDQESASSSVATCADLPSTSSGTPLIDRMRLAYNVMTRVRKCAELSMRPADKFVHPKNIDNDTYKFIPATHGLASRAAPVLLSGLFNFASFAFPEFDELPTSERWFLVRGCFERIHIIESSLRSVKEYPNDETVFISYTMTLAPETIDHFLSDCDPSINTDAATRICSALRRNLEQTAGSKATMRRVNPNEDEFLALLALAFWNDDTTATSDSLTRMATSNRDAIMKELHAYYSASGRADYATRIGELFCLLVSNESVATAVVEDIELLRLLDLFRDTKYY</sequence>
<keyword evidence="7" id="KW-0675">Receptor</keyword>
<evidence type="ECO:0000259" key="10">
    <source>
        <dbReference type="PROSITE" id="PS51843"/>
    </source>
</evidence>
<dbReference type="GO" id="GO:0043565">
    <property type="term" value="F:sequence-specific DNA binding"/>
    <property type="evidence" value="ECO:0007669"/>
    <property type="project" value="InterPro"/>
</dbReference>